<dbReference type="EnsemblPlants" id="KEH34710">
    <property type="protein sequence ID" value="KEH34710"/>
    <property type="gene ID" value="MTR_3g067880"/>
</dbReference>
<keyword evidence="1 2" id="KW-0812">Transmembrane</keyword>
<dbReference type="EMBL" id="CM001219">
    <property type="protein sequence ID" value="KEH34710.1"/>
    <property type="molecule type" value="Genomic_DNA"/>
</dbReference>
<reference evidence="2 5" key="1">
    <citation type="journal article" date="2011" name="Nature">
        <title>The Medicago genome provides insight into the evolution of rhizobial symbioses.</title>
        <authorList>
            <person name="Young N.D."/>
            <person name="Debelle F."/>
            <person name="Oldroyd G.E."/>
            <person name="Geurts R."/>
            <person name="Cannon S.B."/>
            <person name="Udvardi M.K."/>
            <person name="Benedito V.A."/>
            <person name="Mayer K.F."/>
            <person name="Gouzy J."/>
            <person name="Schoof H."/>
            <person name="Van de Peer Y."/>
            <person name="Proost S."/>
            <person name="Cook D.R."/>
            <person name="Meyers B.C."/>
            <person name="Spannagl M."/>
            <person name="Cheung F."/>
            <person name="De Mita S."/>
            <person name="Krishnakumar V."/>
            <person name="Gundlach H."/>
            <person name="Zhou S."/>
            <person name="Mudge J."/>
            <person name="Bharti A.K."/>
            <person name="Murray J.D."/>
            <person name="Naoumkina M.A."/>
            <person name="Rosen B."/>
            <person name="Silverstein K.A."/>
            <person name="Tang H."/>
            <person name="Rombauts S."/>
            <person name="Zhao P.X."/>
            <person name="Zhou P."/>
            <person name="Barbe V."/>
            <person name="Bardou P."/>
            <person name="Bechner M."/>
            <person name="Bellec A."/>
            <person name="Berger A."/>
            <person name="Berges H."/>
            <person name="Bidwell S."/>
            <person name="Bisseling T."/>
            <person name="Choisne N."/>
            <person name="Couloux A."/>
            <person name="Denny R."/>
            <person name="Deshpande S."/>
            <person name="Dai X."/>
            <person name="Doyle J.J."/>
            <person name="Dudez A.M."/>
            <person name="Farmer A.D."/>
            <person name="Fouteau S."/>
            <person name="Franken C."/>
            <person name="Gibelin C."/>
            <person name="Gish J."/>
            <person name="Goldstein S."/>
            <person name="Gonzalez A.J."/>
            <person name="Green P.J."/>
            <person name="Hallab A."/>
            <person name="Hartog M."/>
            <person name="Hua A."/>
            <person name="Humphray S.J."/>
            <person name="Jeong D.H."/>
            <person name="Jing Y."/>
            <person name="Jocker A."/>
            <person name="Kenton S.M."/>
            <person name="Kim D.J."/>
            <person name="Klee K."/>
            <person name="Lai H."/>
            <person name="Lang C."/>
            <person name="Lin S."/>
            <person name="Macmil S.L."/>
            <person name="Magdelenat G."/>
            <person name="Matthews L."/>
            <person name="McCorrison J."/>
            <person name="Monaghan E.L."/>
            <person name="Mun J.H."/>
            <person name="Najar F.Z."/>
            <person name="Nicholson C."/>
            <person name="Noirot C."/>
            <person name="O'Bleness M."/>
            <person name="Paule C.R."/>
            <person name="Poulain J."/>
            <person name="Prion F."/>
            <person name="Qin B."/>
            <person name="Qu C."/>
            <person name="Retzel E.F."/>
            <person name="Riddle C."/>
            <person name="Sallet E."/>
            <person name="Samain S."/>
            <person name="Samson N."/>
            <person name="Sanders I."/>
            <person name="Saurat O."/>
            <person name="Scarpelli C."/>
            <person name="Schiex T."/>
            <person name="Segurens B."/>
            <person name="Severin A.J."/>
            <person name="Sherrier D.J."/>
            <person name="Shi R."/>
            <person name="Sims S."/>
            <person name="Singer S.R."/>
            <person name="Sinharoy S."/>
            <person name="Sterck L."/>
            <person name="Viollet A."/>
            <person name="Wang B.B."/>
            <person name="Wang K."/>
            <person name="Wang M."/>
            <person name="Wang X."/>
            <person name="Warfsmann J."/>
            <person name="Weissenbach J."/>
            <person name="White D.D."/>
            <person name="White J.D."/>
            <person name="Wiley G.B."/>
            <person name="Wincker P."/>
            <person name="Xing Y."/>
            <person name="Yang L."/>
            <person name="Yao Z."/>
            <person name="Ying F."/>
            <person name="Zhai J."/>
            <person name="Zhou L."/>
            <person name="Zuber A."/>
            <person name="Denarie J."/>
            <person name="Dixon R.A."/>
            <person name="May G.D."/>
            <person name="Schwartz D.C."/>
            <person name="Rogers J."/>
            <person name="Quetier F."/>
            <person name="Town C.D."/>
            <person name="Roe B.A."/>
        </authorList>
    </citation>
    <scope>NUCLEOTIDE SEQUENCE [LARGE SCALE GENOMIC DNA]</scope>
    <source>
        <strain evidence="2">A17</strain>
        <strain evidence="4 5">cv. Jemalong A17</strain>
    </source>
</reference>
<evidence type="ECO:0000313" key="6">
    <source>
        <dbReference type="Proteomes" id="UP000265566"/>
    </source>
</evidence>
<dbReference type="HOGENOM" id="CLU_2018614_0_0_1"/>
<feature type="transmembrane region" description="Helical" evidence="1">
    <location>
        <begin position="54"/>
        <end position="77"/>
    </location>
</feature>
<reference evidence="3" key="5">
    <citation type="journal article" date="2018" name="Nat. Plants">
        <title>Whole-genome landscape of Medicago truncatula symbiotic genes.</title>
        <authorList>
            <person name="Pecrix Y."/>
            <person name="Gamas P."/>
            <person name="Carrere S."/>
        </authorList>
    </citation>
    <scope>NUCLEOTIDE SEQUENCE</scope>
    <source>
        <tissue evidence="3">Leaves</tissue>
    </source>
</reference>
<evidence type="ECO:0000313" key="4">
    <source>
        <dbReference type="EnsemblPlants" id="KEH34710"/>
    </source>
</evidence>
<evidence type="ECO:0000313" key="3">
    <source>
        <dbReference type="EMBL" id="RHN68250.1"/>
    </source>
</evidence>
<dbReference type="AlphaFoldDB" id="A0A072V946"/>
<proteinExistence type="predicted"/>
<keyword evidence="5" id="KW-1185">Reference proteome</keyword>
<sequence>MYIFTGLSSVHEYFMVLGAPPPRRTVGRLFGKVEELFLFPSCWMQSFYSLVTGYGIWLCSSADVRFFCMILFVLYVCVSDMRLGGHKCGLGFVNSKGSGFINPKGLFGYNALDSSHDLGSSAT</sequence>
<reference evidence="2 5" key="2">
    <citation type="journal article" date="2014" name="BMC Genomics">
        <title>An improved genome release (version Mt4.0) for the model legume Medicago truncatula.</title>
        <authorList>
            <person name="Tang H."/>
            <person name="Krishnakumar V."/>
            <person name="Bidwell S."/>
            <person name="Rosen B."/>
            <person name="Chan A."/>
            <person name="Zhou S."/>
            <person name="Gentzbittel L."/>
            <person name="Childs K.L."/>
            <person name="Yandell M."/>
            <person name="Gundlach H."/>
            <person name="Mayer K.F."/>
            <person name="Schwartz D.C."/>
            <person name="Town C.D."/>
        </authorList>
    </citation>
    <scope>GENOME REANNOTATION</scope>
    <source>
        <strain evidence="2">A17</strain>
        <strain evidence="4 5">cv. Jemalong A17</strain>
    </source>
</reference>
<protein>
    <submittedName>
        <fullName evidence="2">Transmembrane protein, putative</fullName>
    </submittedName>
</protein>
<reference evidence="4" key="3">
    <citation type="submission" date="2015-04" db="UniProtKB">
        <authorList>
            <consortium name="EnsemblPlants"/>
        </authorList>
    </citation>
    <scope>IDENTIFICATION</scope>
    <source>
        <strain evidence="4">cv. Jemalong A17</strain>
    </source>
</reference>
<keyword evidence="1" id="KW-0472">Membrane</keyword>
<gene>
    <name evidence="2" type="ordered locus">MTR_3g067880</name>
    <name evidence="3" type="ORF">MtrunA17_Chr3g0111851</name>
</gene>
<evidence type="ECO:0000256" key="1">
    <source>
        <dbReference type="SAM" id="Phobius"/>
    </source>
</evidence>
<evidence type="ECO:0000313" key="5">
    <source>
        <dbReference type="Proteomes" id="UP000002051"/>
    </source>
</evidence>
<reference evidence="6" key="4">
    <citation type="journal article" date="2018" name="Nat. Plants">
        <title>Whole-genome landscape of Medicago truncatula symbiotic genes.</title>
        <authorList>
            <person name="Pecrix Y."/>
            <person name="Staton S.E."/>
            <person name="Sallet E."/>
            <person name="Lelandais-Briere C."/>
            <person name="Moreau S."/>
            <person name="Carrere S."/>
            <person name="Blein T."/>
            <person name="Jardinaud M.F."/>
            <person name="Latrasse D."/>
            <person name="Zouine M."/>
            <person name="Zahm M."/>
            <person name="Kreplak J."/>
            <person name="Mayjonade B."/>
            <person name="Satge C."/>
            <person name="Perez M."/>
            <person name="Cauet S."/>
            <person name="Marande W."/>
            <person name="Chantry-Darmon C."/>
            <person name="Lopez-Roques C."/>
            <person name="Bouchez O."/>
            <person name="Berard A."/>
            <person name="Debelle F."/>
            <person name="Munos S."/>
            <person name="Bendahmane A."/>
            <person name="Berges H."/>
            <person name="Niebel A."/>
            <person name="Buitink J."/>
            <person name="Frugier F."/>
            <person name="Benhamed M."/>
            <person name="Crespi M."/>
            <person name="Gouzy J."/>
            <person name="Gamas P."/>
        </authorList>
    </citation>
    <scope>NUCLEOTIDE SEQUENCE [LARGE SCALE GENOMIC DNA]</scope>
    <source>
        <strain evidence="6">cv. Jemalong A17</strain>
    </source>
</reference>
<dbReference type="Gramene" id="rna16580">
    <property type="protein sequence ID" value="RHN68250.1"/>
    <property type="gene ID" value="gene16580"/>
</dbReference>
<organism evidence="2 5">
    <name type="scientific">Medicago truncatula</name>
    <name type="common">Barrel medic</name>
    <name type="synonym">Medicago tribuloides</name>
    <dbReference type="NCBI Taxonomy" id="3880"/>
    <lineage>
        <taxon>Eukaryota</taxon>
        <taxon>Viridiplantae</taxon>
        <taxon>Streptophyta</taxon>
        <taxon>Embryophyta</taxon>
        <taxon>Tracheophyta</taxon>
        <taxon>Spermatophyta</taxon>
        <taxon>Magnoliopsida</taxon>
        <taxon>eudicotyledons</taxon>
        <taxon>Gunneridae</taxon>
        <taxon>Pentapetalae</taxon>
        <taxon>rosids</taxon>
        <taxon>fabids</taxon>
        <taxon>Fabales</taxon>
        <taxon>Fabaceae</taxon>
        <taxon>Papilionoideae</taxon>
        <taxon>50 kb inversion clade</taxon>
        <taxon>NPAAA clade</taxon>
        <taxon>Hologalegina</taxon>
        <taxon>IRL clade</taxon>
        <taxon>Trifolieae</taxon>
        <taxon>Medicago</taxon>
    </lineage>
</organism>
<dbReference type="EMBL" id="PSQE01000003">
    <property type="protein sequence ID" value="RHN68250.1"/>
    <property type="molecule type" value="Genomic_DNA"/>
</dbReference>
<keyword evidence="1" id="KW-1133">Transmembrane helix</keyword>
<evidence type="ECO:0000313" key="2">
    <source>
        <dbReference type="EMBL" id="KEH34710.1"/>
    </source>
</evidence>
<dbReference type="Proteomes" id="UP000265566">
    <property type="component" value="Chromosome 3"/>
</dbReference>
<accession>A0A072V946</accession>
<name>A0A072V946_MEDTR</name>
<dbReference type="Proteomes" id="UP000002051">
    <property type="component" value="Chromosome 3"/>
</dbReference>